<proteinExistence type="predicted"/>
<dbReference type="AlphaFoldDB" id="F0WQB4"/>
<reference evidence="2" key="2">
    <citation type="submission" date="2011-02" db="EMBL/GenBank/DDBJ databases">
        <authorList>
            <person name="MacLean D."/>
        </authorList>
    </citation>
    <scope>NUCLEOTIDE SEQUENCE</scope>
</reference>
<evidence type="ECO:0000256" key="1">
    <source>
        <dbReference type="SAM" id="MobiDB-lite"/>
    </source>
</evidence>
<feature type="compositionally biased region" description="Polar residues" evidence="1">
    <location>
        <begin position="71"/>
        <end position="84"/>
    </location>
</feature>
<sequence length="90" mass="10040">MRRAHPIGQQCRTITFIITESSSTQLHHLCTREGNTCHIQTDLCLGIFKQEPTSSTAVSLKPVYDTSTLHSVTNDGMHSSNSTKSDYHFC</sequence>
<feature type="region of interest" description="Disordered" evidence="1">
    <location>
        <begin position="71"/>
        <end position="90"/>
    </location>
</feature>
<organism evidence="2">
    <name type="scientific">Albugo laibachii Nc14</name>
    <dbReference type="NCBI Taxonomy" id="890382"/>
    <lineage>
        <taxon>Eukaryota</taxon>
        <taxon>Sar</taxon>
        <taxon>Stramenopiles</taxon>
        <taxon>Oomycota</taxon>
        <taxon>Peronosporomycetes</taxon>
        <taxon>Albuginales</taxon>
        <taxon>Albuginaceae</taxon>
        <taxon>Albugo</taxon>
    </lineage>
</organism>
<protein>
    <submittedName>
        <fullName evidence="2">AlNc14C197G8594 protein</fullName>
    </submittedName>
</protein>
<reference evidence="2" key="1">
    <citation type="journal article" date="2011" name="PLoS Biol.">
        <title>Gene gain and loss during evolution of obligate parasitism in the white rust pathogen of Arabidopsis thaliana.</title>
        <authorList>
            <person name="Kemen E."/>
            <person name="Gardiner A."/>
            <person name="Schultz-Larsen T."/>
            <person name="Kemen A.C."/>
            <person name="Balmuth A.L."/>
            <person name="Robert-Seilaniantz A."/>
            <person name="Bailey K."/>
            <person name="Holub E."/>
            <person name="Studholme D.J."/>
            <person name="Maclean D."/>
            <person name="Jones J.D."/>
        </authorList>
    </citation>
    <scope>NUCLEOTIDE SEQUENCE</scope>
</reference>
<gene>
    <name evidence="2" type="primary">AlNc14C197G8594</name>
    <name evidence="2" type="ORF">ALNC14_096660</name>
</gene>
<name>F0WQB4_9STRA</name>
<evidence type="ECO:0000313" key="2">
    <source>
        <dbReference type="EMBL" id="CCA23522.1"/>
    </source>
</evidence>
<accession>F0WQB4</accession>
<dbReference type="EMBL" id="FR824242">
    <property type="protein sequence ID" value="CCA23522.1"/>
    <property type="molecule type" value="Genomic_DNA"/>
</dbReference>
<dbReference type="HOGENOM" id="CLU_169297_0_0_1"/>